<dbReference type="Pfam" id="PF23282">
    <property type="entry name" value="WHD_ROQ1"/>
    <property type="match status" value="1"/>
</dbReference>
<dbReference type="InterPro" id="IPR044974">
    <property type="entry name" value="Disease_R_plants"/>
</dbReference>
<dbReference type="InterPro" id="IPR027417">
    <property type="entry name" value="P-loop_NTPase"/>
</dbReference>
<evidence type="ECO:0000256" key="5">
    <source>
        <dbReference type="ARBA" id="ARBA00047304"/>
    </source>
</evidence>
<evidence type="ECO:0000259" key="9">
    <source>
        <dbReference type="Pfam" id="PF23282"/>
    </source>
</evidence>
<dbReference type="InterPro" id="IPR042197">
    <property type="entry name" value="Apaf_helical"/>
</dbReference>
<dbReference type="EC" id="3.2.2.6" evidence="1"/>
<dbReference type="EMBL" id="JARBHA010000018">
    <property type="protein sequence ID" value="KAJ9675995.1"/>
    <property type="molecule type" value="Genomic_DNA"/>
</dbReference>
<dbReference type="GO" id="GO:0061809">
    <property type="term" value="F:NAD+ nucleosidase activity, cyclic ADP-ribose generating"/>
    <property type="evidence" value="ECO:0007669"/>
    <property type="project" value="UniProtKB-EC"/>
</dbReference>
<dbReference type="PRINTS" id="PR00364">
    <property type="entry name" value="DISEASERSIST"/>
</dbReference>
<feature type="domain" description="Disease resistance protein Roq1-like winged-helix" evidence="9">
    <location>
        <begin position="329"/>
        <end position="394"/>
    </location>
</feature>
<dbReference type="InterPro" id="IPR045344">
    <property type="entry name" value="C-JID"/>
</dbReference>
<keyword evidence="4" id="KW-0520">NAD</keyword>
<feature type="region of interest" description="Disordered" evidence="6">
    <location>
        <begin position="938"/>
        <end position="991"/>
    </location>
</feature>
<evidence type="ECO:0000256" key="1">
    <source>
        <dbReference type="ARBA" id="ARBA00011982"/>
    </source>
</evidence>
<dbReference type="InterPro" id="IPR001611">
    <property type="entry name" value="Leu-rich_rpt"/>
</dbReference>
<dbReference type="SUPFAM" id="SSF52058">
    <property type="entry name" value="L domain-like"/>
    <property type="match status" value="1"/>
</dbReference>
<proteinExistence type="predicted"/>
<evidence type="ECO:0000313" key="10">
    <source>
        <dbReference type="EMBL" id="KAJ9675995.1"/>
    </source>
</evidence>
<dbReference type="InterPro" id="IPR032675">
    <property type="entry name" value="LRR_dom_sf"/>
</dbReference>
<dbReference type="InterPro" id="IPR002182">
    <property type="entry name" value="NB-ARC"/>
</dbReference>
<feature type="domain" description="C-JID" evidence="8">
    <location>
        <begin position="763"/>
        <end position="902"/>
    </location>
</feature>
<dbReference type="GO" id="GO:0043531">
    <property type="term" value="F:ADP binding"/>
    <property type="evidence" value="ECO:0007669"/>
    <property type="project" value="InterPro"/>
</dbReference>
<keyword evidence="3" id="KW-0677">Repeat</keyword>
<keyword evidence="2" id="KW-0433">Leucine-rich repeat</keyword>
<feature type="domain" description="NB-ARC" evidence="7">
    <location>
        <begin position="109"/>
        <end position="271"/>
    </location>
</feature>
<keyword evidence="11" id="KW-1185">Reference proteome</keyword>
<evidence type="ECO:0000256" key="3">
    <source>
        <dbReference type="ARBA" id="ARBA00022737"/>
    </source>
</evidence>
<dbReference type="InterPro" id="IPR058192">
    <property type="entry name" value="WHD_ROQ1-like"/>
</dbReference>
<dbReference type="Gene3D" id="3.40.50.300">
    <property type="entry name" value="P-loop containing nucleotide triphosphate hydrolases"/>
    <property type="match status" value="1"/>
</dbReference>
<protein>
    <recommendedName>
        <fullName evidence="1">ADP-ribosyl cyclase/cyclic ADP-ribose hydrolase</fullName>
        <ecNumber evidence="1">3.2.2.6</ecNumber>
    </recommendedName>
</protein>
<evidence type="ECO:0000259" key="7">
    <source>
        <dbReference type="Pfam" id="PF00931"/>
    </source>
</evidence>
<dbReference type="Gene3D" id="1.10.8.430">
    <property type="entry name" value="Helical domain of apoptotic protease-activating factors"/>
    <property type="match status" value="1"/>
</dbReference>
<dbReference type="Pfam" id="PF00931">
    <property type="entry name" value="NB-ARC"/>
    <property type="match status" value="1"/>
</dbReference>
<comment type="caution">
    <text evidence="10">The sequence shown here is derived from an EMBL/GenBank/DDBJ whole genome shotgun (WGS) entry which is preliminary data.</text>
</comment>
<dbReference type="SUPFAM" id="SSF52540">
    <property type="entry name" value="P-loop containing nucleoside triphosphate hydrolases"/>
    <property type="match status" value="1"/>
</dbReference>
<comment type="catalytic activity">
    <reaction evidence="5">
        <text>NAD(+) + H2O = ADP-D-ribose + nicotinamide + H(+)</text>
        <dbReference type="Rhea" id="RHEA:16301"/>
        <dbReference type="ChEBI" id="CHEBI:15377"/>
        <dbReference type="ChEBI" id="CHEBI:15378"/>
        <dbReference type="ChEBI" id="CHEBI:17154"/>
        <dbReference type="ChEBI" id="CHEBI:57540"/>
        <dbReference type="ChEBI" id="CHEBI:57967"/>
        <dbReference type="EC" id="3.2.2.6"/>
    </reaction>
    <physiologicalReaction direction="left-to-right" evidence="5">
        <dbReference type="Rhea" id="RHEA:16302"/>
    </physiologicalReaction>
</comment>
<dbReference type="AlphaFoldDB" id="A0AA38YSW2"/>
<sequence length="991" mass="113082">MNQNEKFCKEDGAVKVDERLYRTIIACLMYLTATRLDIMNVVSLLSRYMHCASDIHFQATKRIVRYVKGTIDYGLRNKPLLIKEIVKHVLNKLLNICFGDTEKLVGIDARIREIKMRLCLESDDVRMIGIWGMGGIGKTTLAKVLNSKISREFEAHSFLQDVGKVLVNKGLIKLQQKFLSQLLEEENLNMKGLTSIKAKLHSKKVLIVLDNVNDSTILECLIGNRDWFGRGSRIIIITRDKCLLISHGVLCYQVPEFDYDEAYEFIKRHSLKHELPRGDFLELSKEMIDYAQGLLLALKVLCSLFGMSKNEWRNQLDKLKKINYDGLDDKEKNIFLDIACFFKGEDKDYVIEILDGCGFFPLCGIRTLIYKSLISIYGNKLEMHDLIQEMGMKIGSEKIEGIFLNSFHLQETIDFTTQAFARKSKLRLVKVYQSDKISRHSEDTFNKENFKVRFSSNFKFFFDELRYFDLYGYSLKSLPNDFNAKNLVHLSMPFKSLLWQVLEKLKCMDLSHSKYLLETPNLSRVINLERLVHPSLRDLKNLKFLSLQNCKMLKSLPSSAYDLKSLETLILSGCSKFEQFPENFGNLEMLKKLYADGTALRELPSSLSSLRNLGISSFEGCKGPPSASWLFPRRSSNSTGFILHNLSGLCSLRTLDLSDCNFNHETNLSSLAFLSSLEDLHLCGNNFVTLPNLSRLSRLKLFWLENCTSLQELPDLPSNIVRVDARNCTSLKNVSLPNVQSFLLKNPVNRVLNVIDPSQMMTPGGRLPDWIRYQSSGKVLVAELPPNWFNSNFLGFGFATVVPKFSTNLNFVYKVYCSLFYSRYSHFTSDFEVWPYLWFDRQILKSDHVELLYVPLSSFSGWHLLGHINRHQVTHIKASFKLLSCGVSEVKQYGIGLAYSNDDVNHNNPPMIQFGSISSPSLPLPIKSTVVLTEIHEEEPSGSVDGSELDNSGYYTADEGEPAETACSKDPSESEMQPQKGLKCSHFQDIP</sequence>
<organism evidence="10 11">
    <name type="scientific">Vitis rotundifolia</name>
    <name type="common">Muscadine grape</name>
    <dbReference type="NCBI Taxonomy" id="103349"/>
    <lineage>
        <taxon>Eukaryota</taxon>
        <taxon>Viridiplantae</taxon>
        <taxon>Streptophyta</taxon>
        <taxon>Embryophyta</taxon>
        <taxon>Tracheophyta</taxon>
        <taxon>Spermatophyta</taxon>
        <taxon>Magnoliopsida</taxon>
        <taxon>eudicotyledons</taxon>
        <taxon>Gunneridae</taxon>
        <taxon>Pentapetalae</taxon>
        <taxon>rosids</taxon>
        <taxon>Vitales</taxon>
        <taxon>Vitaceae</taxon>
        <taxon>Viteae</taxon>
        <taxon>Vitis</taxon>
    </lineage>
</organism>
<dbReference type="Pfam" id="PF20160">
    <property type="entry name" value="C-JID"/>
    <property type="match status" value="1"/>
</dbReference>
<reference evidence="10 11" key="1">
    <citation type="journal article" date="2023" name="BMC Biotechnol.">
        <title>Vitis rotundifolia cv Carlos genome sequencing.</title>
        <authorList>
            <person name="Huff M."/>
            <person name="Hulse-Kemp A."/>
            <person name="Scheffler B."/>
            <person name="Youngblood R."/>
            <person name="Simpson S."/>
            <person name="Babiker E."/>
            <person name="Staton M."/>
        </authorList>
    </citation>
    <scope>NUCLEOTIDE SEQUENCE [LARGE SCALE GENOMIC DNA]</scope>
    <source>
        <tissue evidence="10">Leaf</tissue>
    </source>
</reference>
<name>A0AA38YSW2_VITRO</name>
<gene>
    <name evidence="10" type="ORF">PVL29_024803</name>
</gene>
<evidence type="ECO:0000256" key="2">
    <source>
        <dbReference type="ARBA" id="ARBA00022614"/>
    </source>
</evidence>
<evidence type="ECO:0000313" key="11">
    <source>
        <dbReference type="Proteomes" id="UP001168098"/>
    </source>
</evidence>
<dbReference type="PANTHER" id="PTHR11017:SF479">
    <property type="entry name" value="DISEASE RESISTANCE PROTEIN (TIR-NBS-LRR CLASS) FAMILY"/>
    <property type="match status" value="1"/>
</dbReference>
<dbReference type="GO" id="GO:0006952">
    <property type="term" value="P:defense response"/>
    <property type="evidence" value="ECO:0007669"/>
    <property type="project" value="InterPro"/>
</dbReference>
<dbReference type="PANTHER" id="PTHR11017">
    <property type="entry name" value="LEUCINE-RICH REPEAT-CONTAINING PROTEIN"/>
    <property type="match status" value="1"/>
</dbReference>
<evidence type="ECO:0000256" key="6">
    <source>
        <dbReference type="SAM" id="MobiDB-lite"/>
    </source>
</evidence>
<dbReference type="PROSITE" id="PS51450">
    <property type="entry name" value="LRR"/>
    <property type="match status" value="1"/>
</dbReference>
<evidence type="ECO:0000256" key="4">
    <source>
        <dbReference type="ARBA" id="ARBA00023027"/>
    </source>
</evidence>
<evidence type="ECO:0000259" key="8">
    <source>
        <dbReference type="Pfam" id="PF20160"/>
    </source>
</evidence>
<dbReference type="Gene3D" id="3.80.10.10">
    <property type="entry name" value="Ribonuclease Inhibitor"/>
    <property type="match status" value="2"/>
</dbReference>
<accession>A0AA38YSW2</accession>
<dbReference type="Proteomes" id="UP001168098">
    <property type="component" value="Unassembled WGS sequence"/>
</dbReference>